<dbReference type="FunFam" id="3.40.50.12470:FF:000003">
    <property type="entry name" value="2-oxoglutarate dehydrogenase E1 component"/>
    <property type="match status" value="1"/>
</dbReference>
<dbReference type="EC" id="1.2.4.2" evidence="3"/>
<dbReference type="PANTHER" id="PTHR23152:SF4">
    <property type="entry name" value="2-OXOADIPATE DEHYDROGENASE COMPLEX COMPONENT E1"/>
    <property type="match status" value="1"/>
</dbReference>
<dbReference type="SMART" id="SM00861">
    <property type="entry name" value="Transket_pyr"/>
    <property type="match status" value="1"/>
</dbReference>
<comment type="similarity">
    <text evidence="2">Belongs to the alpha-ketoglutarate dehydrogenase family.</text>
</comment>
<evidence type="ECO:0000256" key="4">
    <source>
        <dbReference type="ARBA" id="ARBA00023002"/>
    </source>
</evidence>
<name>A0A7S4UAS7_9EUKA</name>
<dbReference type="GO" id="GO:0045252">
    <property type="term" value="C:oxoglutarate dehydrogenase complex"/>
    <property type="evidence" value="ECO:0007669"/>
    <property type="project" value="TreeGrafter"/>
</dbReference>
<dbReference type="GO" id="GO:0006099">
    <property type="term" value="P:tricarboxylic acid cycle"/>
    <property type="evidence" value="ECO:0007669"/>
    <property type="project" value="TreeGrafter"/>
</dbReference>
<dbReference type="GO" id="GO:0030976">
    <property type="term" value="F:thiamine pyrophosphate binding"/>
    <property type="evidence" value="ECO:0007669"/>
    <property type="project" value="InterPro"/>
</dbReference>
<dbReference type="Pfam" id="PF16870">
    <property type="entry name" value="OxoGdeHyase_C"/>
    <property type="match status" value="1"/>
</dbReference>
<dbReference type="AlphaFoldDB" id="A0A7S4UAS7"/>
<dbReference type="Gene3D" id="1.10.287.1150">
    <property type="entry name" value="TPP helical domain"/>
    <property type="match status" value="1"/>
</dbReference>
<dbReference type="Gene3D" id="3.40.50.970">
    <property type="match status" value="1"/>
</dbReference>
<dbReference type="GO" id="GO:0005739">
    <property type="term" value="C:mitochondrion"/>
    <property type="evidence" value="ECO:0007669"/>
    <property type="project" value="TreeGrafter"/>
</dbReference>
<evidence type="ECO:0000256" key="6">
    <source>
        <dbReference type="ARBA" id="ARBA00037426"/>
    </source>
</evidence>
<dbReference type="Gene3D" id="3.40.50.12470">
    <property type="match status" value="1"/>
</dbReference>
<evidence type="ECO:0000256" key="8">
    <source>
        <dbReference type="ARBA" id="ARBA00042984"/>
    </source>
</evidence>
<dbReference type="SUPFAM" id="SSF52518">
    <property type="entry name" value="Thiamin diphosphate-binding fold (THDP-binding)"/>
    <property type="match status" value="2"/>
</dbReference>
<proteinExistence type="inferred from homology"/>
<evidence type="ECO:0000256" key="2">
    <source>
        <dbReference type="ARBA" id="ARBA00006936"/>
    </source>
</evidence>
<dbReference type="InterPro" id="IPR032106">
    <property type="entry name" value="2-oxogl_dehyd_N"/>
</dbReference>
<keyword evidence="5" id="KW-0786">Thiamine pyrophosphate</keyword>
<feature type="domain" description="Transketolase-like pyrimidine-binding" evidence="9">
    <location>
        <begin position="662"/>
        <end position="875"/>
    </location>
</feature>
<dbReference type="Gene3D" id="3.40.50.11610">
    <property type="entry name" value="Multifunctional 2-oxoglutarate metabolism enzyme, C-terminal domain"/>
    <property type="match status" value="1"/>
</dbReference>
<dbReference type="InterPro" id="IPR011603">
    <property type="entry name" value="2oxoglutarate_DH_E1"/>
</dbReference>
<protein>
    <recommendedName>
        <fullName evidence="7">2-oxoglutarate dehydrogenase, mitochondrial</fullName>
        <ecNumber evidence="3">1.2.4.2</ecNumber>
    </recommendedName>
    <alternativeName>
        <fullName evidence="8">2-oxoglutarate dehydrogenase complex component E1</fullName>
    </alternativeName>
</protein>
<keyword evidence="4" id="KW-0560">Oxidoreductase</keyword>
<comment type="function">
    <text evidence="6">The 2-oxoglutarate dehydrogenase complex catalyzes the overall conversion of 2-oxoglutarate to succinyl-CoA and CO(2). It contains multiple copies of three enzymatic components: 2-oxoglutarate dehydrogenase (E1), dihydrolipoamide succinyltransferase (E2) and lipoamide dehydrogenase (E3).</text>
</comment>
<dbReference type="NCBIfam" id="TIGR00239">
    <property type="entry name" value="2oxo_dh_E1"/>
    <property type="match status" value="1"/>
</dbReference>
<evidence type="ECO:0000256" key="7">
    <source>
        <dbReference type="ARBA" id="ARBA00040267"/>
    </source>
</evidence>
<evidence type="ECO:0000256" key="5">
    <source>
        <dbReference type="ARBA" id="ARBA00023052"/>
    </source>
</evidence>
<accession>A0A7S4UAS7</accession>
<dbReference type="Pfam" id="PF16078">
    <property type="entry name" value="2-oxogl_dehyd_N"/>
    <property type="match status" value="1"/>
</dbReference>
<evidence type="ECO:0000259" key="9">
    <source>
        <dbReference type="SMART" id="SM00861"/>
    </source>
</evidence>
<dbReference type="GO" id="GO:0004591">
    <property type="term" value="F:oxoglutarate dehydrogenase (succinyl-transferring) activity"/>
    <property type="evidence" value="ECO:0007669"/>
    <property type="project" value="UniProtKB-EC"/>
</dbReference>
<dbReference type="PIRSF" id="PIRSF000157">
    <property type="entry name" value="Oxoglu_dh_E1"/>
    <property type="match status" value="1"/>
</dbReference>
<dbReference type="Pfam" id="PF02779">
    <property type="entry name" value="Transket_pyr"/>
    <property type="match status" value="1"/>
</dbReference>
<dbReference type="CDD" id="cd02016">
    <property type="entry name" value="TPP_E1_OGDC_like"/>
    <property type="match status" value="1"/>
</dbReference>
<organism evidence="10">
    <name type="scientific">Paramoeba aestuarina</name>
    <dbReference type="NCBI Taxonomy" id="180227"/>
    <lineage>
        <taxon>Eukaryota</taxon>
        <taxon>Amoebozoa</taxon>
        <taxon>Discosea</taxon>
        <taxon>Flabellinia</taxon>
        <taxon>Dactylopodida</taxon>
        <taxon>Paramoebidae</taxon>
        <taxon>Paramoeba</taxon>
    </lineage>
</organism>
<dbReference type="InterPro" id="IPR031717">
    <property type="entry name" value="ODO-1/KGD_C"/>
</dbReference>
<comment type="cofactor">
    <cofactor evidence="1">
        <name>thiamine diphosphate</name>
        <dbReference type="ChEBI" id="CHEBI:58937"/>
    </cofactor>
</comment>
<gene>
    <name evidence="10" type="ORF">NAES01612_LOCUS21724</name>
</gene>
<dbReference type="InterPro" id="IPR042179">
    <property type="entry name" value="KGD_C_sf"/>
</dbReference>
<dbReference type="Pfam" id="PF00676">
    <property type="entry name" value="E1_dh"/>
    <property type="match status" value="1"/>
</dbReference>
<evidence type="ECO:0000256" key="3">
    <source>
        <dbReference type="ARBA" id="ARBA00012280"/>
    </source>
</evidence>
<dbReference type="InterPro" id="IPR001017">
    <property type="entry name" value="DH_E1"/>
</dbReference>
<dbReference type="InterPro" id="IPR029061">
    <property type="entry name" value="THDP-binding"/>
</dbReference>
<dbReference type="PANTHER" id="PTHR23152">
    <property type="entry name" value="2-OXOGLUTARATE DEHYDROGENASE"/>
    <property type="match status" value="1"/>
</dbReference>
<sequence length="1029" mass="115224">MWRRTASIVSPSSTSFFSSSSISLSQPTPSLAAFKPTSSLSSSSRLYSNKTESFLSGTSASYEEQMYDAWKKDPSSVHASWAAYFSAVDAGVPAEAAHSIPYNLGVNENIKVPIGAAVAAAPVAAAPGAAATQATAWEIDASLRLFSLVRAYWRNGHIKADLDPLNRRKEENLQPRFVPLDLNPEYWGFTEAEMDMKIPIAGRPPLLSMTGRTSTTAREVLAELEKSYCGKIGVEFTHVNNTEMVNFLREKVENPLPELDKTERMMIYDRLAWGDLFENFLATKYGGAKRFGLEGCEALIPGIKALIDTAAHHGCEEMLIGMPHRGRLNTLANVIRKPLAAIFCEFKGQNPLEEGSGTGDVKYHLGTSYIRNTNAGEKIRLSLAANPSHLEAVNPVVCGRARARQDARGDHTGKHVCALLMHGDAAFAGQGVVYESLHLNDLPKYTTRGSIHIVVNNQIGFTTDPRDARSTPHPTDVAKNVNAPIVHVNADDVEAVVHVFKMAAEFRQIFQEDFVIDLVGYRRHGHNEIDPCEMTQPLMYKLIGKHQPVLKKYEQFLLDKNVCTEQEMKEITDKIKHKLESGFEEAKSYKTKDKEWLESRWSNYKRLWEKTGGKPRPTNIDGDRIKKIGSVLTNLPEGFTPHKQIKKLLEKKKHMFETGEGFDWGTAEALAFGSLVQEGVKVRLSGQDSERGTFSHRHAVLHDQKTGEKFTPLAAIQNDVGRDFDVANSSLSEFGVMGFDLGYSLEDPDYLVLWEGQFGDFSNGAQIIIDQFISSGEQKWNRQSGLVLLLPHGYDGQGPEHSSARLERFLAMTDSPIKVADLSSLEKRQEYVKEANWQVCNVTSPANYFHLLRRQIHRPFRKPLCLMSPKNLLRHPLCQSSLSEFTDTELFTRVYPETFPDEINAPKDVRKVVFCSGKIYYELLEHRREHKIKDVAIVRVEQLAPFPFDLVNNVLDEYPTSEVVWCQEEPENMGAWHYLFFQMRETMKNSSCLATEPSYVGRRPAASPATGSNAVHLKEQKAIIEGALA</sequence>
<dbReference type="InterPro" id="IPR005475">
    <property type="entry name" value="Transketolase-like_Pyr-bd"/>
</dbReference>
<dbReference type="NCBIfam" id="NF008907">
    <property type="entry name" value="PRK12270.1"/>
    <property type="match status" value="1"/>
</dbReference>
<dbReference type="EMBL" id="HBKR01033133">
    <property type="protein sequence ID" value="CAE2329976.1"/>
    <property type="molecule type" value="Transcribed_RNA"/>
</dbReference>
<dbReference type="NCBIfam" id="NF006914">
    <property type="entry name" value="PRK09404.1"/>
    <property type="match status" value="1"/>
</dbReference>
<evidence type="ECO:0000313" key="10">
    <source>
        <dbReference type="EMBL" id="CAE2329976.1"/>
    </source>
</evidence>
<reference evidence="10" key="1">
    <citation type="submission" date="2021-01" db="EMBL/GenBank/DDBJ databases">
        <authorList>
            <person name="Corre E."/>
            <person name="Pelletier E."/>
            <person name="Niang G."/>
            <person name="Scheremetjew M."/>
            <person name="Finn R."/>
            <person name="Kale V."/>
            <person name="Holt S."/>
            <person name="Cochrane G."/>
            <person name="Meng A."/>
            <person name="Brown T."/>
            <person name="Cohen L."/>
        </authorList>
    </citation>
    <scope>NUCLEOTIDE SEQUENCE</scope>
    <source>
        <strain evidence="10">SoJaBio B1-5/56/2</strain>
    </source>
</reference>
<evidence type="ECO:0000256" key="1">
    <source>
        <dbReference type="ARBA" id="ARBA00001964"/>
    </source>
</evidence>